<dbReference type="PANTHER" id="PTHR45527:SF14">
    <property type="entry name" value="PLIPASTATIN SYNTHASE SUBUNIT B"/>
    <property type="match status" value="1"/>
</dbReference>
<comment type="cofactor">
    <cofactor evidence="1">
        <name>pantetheine 4'-phosphate</name>
        <dbReference type="ChEBI" id="CHEBI:47942"/>
    </cofactor>
</comment>
<dbReference type="InterPro" id="IPR025110">
    <property type="entry name" value="AMP-bd_C"/>
</dbReference>
<dbReference type="CDD" id="cd17643">
    <property type="entry name" value="A_NRPS_Cytc1-like"/>
    <property type="match status" value="1"/>
</dbReference>
<dbReference type="NCBIfam" id="NF003417">
    <property type="entry name" value="PRK04813.1"/>
    <property type="match status" value="2"/>
</dbReference>
<dbReference type="GO" id="GO:0043041">
    <property type="term" value="P:amino acid activation for nonribosomal peptide biosynthetic process"/>
    <property type="evidence" value="ECO:0007669"/>
    <property type="project" value="TreeGrafter"/>
</dbReference>
<dbReference type="PROSITE" id="PS00455">
    <property type="entry name" value="AMP_BINDING"/>
    <property type="match status" value="2"/>
</dbReference>
<dbReference type="FunFam" id="3.40.50.980:FF:000002">
    <property type="entry name" value="Enterobactin synthetase component F"/>
    <property type="match status" value="1"/>
</dbReference>
<evidence type="ECO:0000256" key="1">
    <source>
        <dbReference type="ARBA" id="ARBA00001957"/>
    </source>
</evidence>
<dbReference type="InterPro" id="IPR010071">
    <property type="entry name" value="AA_adenyl_dom"/>
</dbReference>
<evidence type="ECO:0000256" key="6">
    <source>
        <dbReference type="SAM" id="MobiDB-lite"/>
    </source>
</evidence>
<dbReference type="InterPro" id="IPR000873">
    <property type="entry name" value="AMP-dep_synth/lig_dom"/>
</dbReference>
<evidence type="ECO:0000313" key="9">
    <source>
        <dbReference type="Proteomes" id="UP000595823"/>
    </source>
</evidence>
<dbReference type="RefSeq" id="WP_200125242.1">
    <property type="nucleotide sequence ID" value="NZ_CP054705.1"/>
</dbReference>
<dbReference type="Gene3D" id="3.40.50.12780">
    <property type="entry name" value="N-terminal domain of ligase-like"/>
    <property type="match status" value="1"/>
</dbReference>
<comment type="similarity">
    <text evidence="2">Belongs to the ATP-dependent AMP-binding enzyme family.</text>
</comment>
<dbReference type="InterPro" id="IPR029058">
    <property type="entry name" value="AB_hydrolase_fold"/>
</dbReference>
<feature type="domain" description="Carrier" evidence="7">
    <location>
        <begin position="955"/>
        <end position="1031"/>
    </location>
</feature>
<evidence type="ECO:0000313" key="8">
    <source>
        <dbReference type="EMBL" id="QQK77679.1"/>
    </source>
</evidence>
<dbReference type="InterPro" id="IPR001031">
    <property type="entry name" value="Thioesterase"/>
</dbReference>
<dbReference type="Gene3D" id="3.30.559.30">
    <property type="entry name" value="Nonribosomal peptide synthetase, condensation domain"/>
    <property type="match status" value="2"/>
</dbReference>
<evidence type="ECO:0000256" key="3">
    <source>
        <dbReference type="ARBA" id="ARBA00022450"/>
    </source>
</evidence>
<dbReference type="EMBL" id="CP054705">
    <property type="protein sequence ID" value="QQK77679.1"/>
    <property type="molecule type" value="Genomic_DNA"/>
</dbReference>
<keyword evidence="9" id="KW-1185">Reference proteome</keyword>
<dbReference type="SUPFAM" id="SSF53474">
    <property type="entry name" value="alpha/beta-Hydrolases"/>
    <property type="match status" value="1"/>
</dbReference>
<dbReference type="InterPro" id="IPR009081">
    <property type="entry name" value="PP-bd_ACP"/>
</dbReference>
<dbReference type="FunFam" id="2.30.38.10:FF:000001">
    <property type="entry name" value="Non-ribosomal peptide synthetase PvdI"/>
    <property type="match status" value="2"/>
</dbReference>
<evidence type="ECO:0000256" key="4">
    <source>
        <dbReference type="ARBA" id="ARBA00022553"/>
    </source>
</evidence>
<dbReference type="Gene3D" id="2.30.38.10">
    <property type="entry name" value="Luciferase, Domain 3"/>
    <property type="match status" value="1"/>
</dbReference>
<protein>
    <submittedName>
        <fullName evidence="8">Amino acid adenylation domain-containing protein</fullName>
    </submittedName>
</protein>
<dbReference type="Gene3D" id="3.40.50.980">
    <property type="match status" value="2"/>
</dbReference>
<dbReference type="FunFam" id="3.40.50.980:FF:000001">
    <property type="entry name" value="Non-ribosomal peptide synthetase"/>
    <property type="match status" value="2"/>
</dbReference>
<dbReference type="Pfam" id="PF00975">
    <property type="entry name" value="Thioesterase"/>
    <property type="match status" value="1"/>
</dbReference>
<dbReference type="GO" id="GO:0044550">
    <property type="term" value="P:secondary metabolite biosynthetic process"/>
    <property type="evidence" value="ECO:0007669"/>
    <property type="project" value="UniProtKB-ARBA"/>
</dbReference>
<dbReference type="GO" id="GO:0031177">
    <property type="term" value="F:phosphopantetheine binding"/>
    <property type="evidence" value="ECO:0007669"/>
    <property type="project" value="InterPro"/>
</dbReference>
<dbReference type="InterPro" id="IPR020806">
    <property type="entry name" value="PKS_PP-bd"/>
</dbReference>
<dbReference type="Pfam" id="PF00668">
    <property type="entry name" value="Condensation"/>
    <property type="match status" value="2"/>
</dbReference>
<dbReference type="FunFam" id="3.40.50.12780:FF:000012">
    <property type="entry name" value="Non-ribosomal peptide synthetase"/>
    <property type="match status" value="2"/>
</dbReference>
<feature type="region of interest" description="Disordered" evidence="6">
    <location>
        <begin position="1637"/>
        <end position="1657"/>
    </location>
</feature>
<dbReference type="SUPFAM" id="SSF47336">
    <property type="entry name" value="ACP-like"/>
    <property type="match status" value="2"/>
</dbReference>
<dbReference type="PROSITE" id="PS00012">
    <property type="entry name" value="PHOSPHOPANTETHEINE"/>
    <property type="match status" value="2"/>
</dbReference>
<dbReference type="SUPFAM" id="SSF52777">
    <property type="entry name" value="CoA-dependent acyltransferases"/>
    <property type="match status" value="4"/>
</dbReference>
<dbReference type="GO" id="GO:0008610">
    <property type="term" value="P:lipid biosynthetic process"/>
    <property type="evidence" value="ECO:0007669"/>
    <property type="project" value="UniProtKB-ARBA"/>
</dbReference>
<dbReference type="SMART" id="SM00823">
    <property type="entry name" value="PKS_PP"/>
    <property type="match status" value="2"/>
</dbReference>
<sequence length="2373" mass="268433">MTETVTPKPLTGAQAGIWYSQQLDPNNPTYNTAEYLEIKGGLNIQQFISAIQTSLSEANGLHVSFYEADGELLQRPHKQNVNVDHIDVTQEKDAELAAQSWMKKDLEHPVQLESDALFRTALIQLDKNHYYWFLRIHHIAADGYAFSLLMQRTVNLYSALLQDKPSPTPFHSYDDWIQADQDYVNSQTIEKDRKFWLDKFQDNPSIQSLKEPAKSMGYSVNRERGNVPAEQTTLLAKEYGGWTETIVAAFAVYLHKLKGIEDIVLGFPIMGRFGNASQYVPTTVMNTVPLRIIINEKLSLKELVSNVHFEIQKAKKNGGYRHEHLRRDLSKVGHYNRLFGPIVNVMPFHLHPKIEGCETELHRLSAGPTEDITAHFYTNYDSSLLVDIDGHPDIYKPHELKRHLQRLLDLIKQFANTGNGELIQHLSVLPREEYDQLMRIGTGPVHQWSSAFFLDDIEGWDNVSERAIVCGNHEMSYEELRKEVARYANFFVEQGIQEGSYVAIALPRSIDMVAIMLGTLKAGAAYLPLDPDYPAERLTYMVQDTKPTCLMTTTHCLWSKNLDTPTYFIDEQTFQKTLHDYSSKFVQHRVPKHCNPAYVIYTSGSTGRPKGVVVSRQALLNFLESMNTTFNLKPSDRFLAVTTIGFDISALELYLPLMNGSTLFIAEKEVVQDPKKLDSQVTSASISVMQATPTLWQTLVHYYPDSLKGLRVLVGGEALPESLKEKLLALQCEVTNLFGPTETTIWSTLKKVTTDEIGVNTVGLPISNTDIFVLDHHLQPMPAGVTGELYIGGDGLAIGYLNRPSLTADRFIANPFSTDGSRLYRTGDLATWDEKYGLIHKGRIDHQVKIRGFRIEIGEIENALTALSGIKQVAVQAIEVNDEQQLIGYIVQDDKYNAELWDEKLRTTLQLTLPDYMIPVQFVHLNELPLTENRKIDRKALPMPNVEHQESHLLPPRTDDEVMMSQLFKNALRLNNDISMNQNFFTLGGHSLKAVELSRSIQNHFGKAVSIADIFEFPTIEGLCQRLHDMNPITTPIVPTHNHKDIVPLTVEQERLWFLHQFEGPNSAYNIPFVVKMKEGELDEQLIRVALGDVITRHAMLGASFFEQNHKPVQQLQPGDDQPFITNIHLNDEDLETVLNDLSQYTFNLENDHPLRVFIIHGNESIQAVLFLFHHIILDGWSLSTFANDFSAAYNAHKRGTSASFDTPSIDYIDYMRWQKRWFSEHQQTLTDQLSFWKNELHNVPEEIQLPTDGNRDPSLKMSARYESVELDESSVARLETIAQEQGTSLFTVLFTAYSILLNKMGAGNDLPIGLPVTGRNHAQTDSLLGLFVKTLVVRTKPNEHARFIDVLAQVQERIQSAHKHQDVPFEQIVEAVNPTRVKGRNPLFQVMFAYQNLPDFSLSIDDVTVEETIYPTGHAKFDLSLELSEVHSSHGNKRVKGMFEYRRDLFHENTIQKLKTYFIRILETVCSTPAIKIDGIDVLNKREIAALTTSKTPNPVPVSDTIVDHFERQAKQHPQKCALSFEGKQLSYQDVNEKSNQLARCLREKGVGGNGFAAISLPRSLNMIVAILGTLKAGAAYVPIDPNYPADRKEYLVSDSRPSVIITNAETSINIFHSIDAETIVLDNENVQQELKSKSKTNLQPNERNTTLDPENPAYVIYTSGSTGKPKGVVITHANVVRLFRSTDQWFSFDHHDTWPLFHSYAFDFSVWEIWGALLHGGKLVIVPYETSRDPHSFRALLQDEDVTVLNQTPSAFYPLLEVDKGFQQPTLSSLRFIIFGGEALDLGKFAGWYDRYAPDQPCLINMYGITETTVHVSYVKLNENDLNQRGSIIGDSIPDLAIYILDDQLRPVPPGTTGEMYVTGSGLAKGYLGKPALTATRFIANPYAINERMYRTGDLAKWRSDGRIEYLGRIDHQIKLRGFRIELGEINHTLSRIPGIEQCATILREDHPGDQRLVTYIVHHQHDQNDEGLISYVKKEAKKVLPDYMLPSHYVSVDQLPLTTNGKLDQKALPKPVQKIAQTTSPRTPQEEVLCQLFEETLGIDQIGIYDSFFECGGHSLLAIQLIRKINHHFNDNLSIRSLFEAPEVAELAELLNSDHSQSELDVMLPLRKSGNSTPLFCIHPAGGLSWCYAGLIKSIDDVPIYGLQARGILHQDTIARSLDELVDDYVTHMRHTQPEGPYRLLGWSLGGNIAFEIACRLRTIGERVELLAILDSYPSHMLPFSEIPDELEAINALLAMGGYDIESIDDDNITLAKAISWLKNENSALASLDKDTLYRLKDTFINSIKLLHTHDLKRYDGDVLFFRSTVLPSWIEPISMSEWQSYITGDLKVHDVYCKHKDMCQPKPVKEIGEVVANHLTKMEKGRGHT</sequence>
<gene>
    <name evidence="8" type="ORF">HUG15_20215</name>
</gene>
<dbReference type="Gene3D" id="3.30.300.30">
    <property type="match status" value="2"/>
</dbReference>
<feature type="domain" description="Carrier" evidence="7">
    <location>
        <begin position="2027"/>
        <end position="2102"/>
    </location>
</feature>
<evidence type="ECO:0000256" key="5">
    <source>
        <dbReference type="ARBA" id="ARBA00023194"/>
    </source>
</evidence>
<dbReference type="InterPro" id="IPR020845">
    <property type="entry name" value="AMP-binding_CS"/>
</dbReference>
<dbReference type="Gene3D" id="3.30.559.10">
    <property type="entry name" value="Chloramphenicol acetyltransferase-like domain"/>
    <property type="match status" value="2"/>
</dbReference>
<accession>A0A7T6Z6A5</accession>
<dbReference type="InterPro" id="IPR023213">
    <property type="entry name" value="CAT-like_dom_sf"/>
</dbReference>
<dbReference type="NCBIfam" id="TIGR01733">
    <property type="entry name" value="AA-adenyl-dom"/>
    <property type="match status" value="2"/>
</dbReference>
<dbReference type="KEGG" id="scia:HUG15_20215"/>
<dbReference type="Pfam" id="PF13193">
    <property type="entry name" value="AMP-binding_C"/>
    <property type="match status" value="2"/>
</dbReference>
<dbReference type="SUPFAM" id="SSF56801">
    <property type="entry name" value="Acetyl-CoA synthetase-like"/>
    <property type="match status" value="2"/>
</dbReference>
<dbReference type="GO" id="GO:0017000">
    <property type="term" value="P:antibiotic biosynthetic process"/>
    <property type="evidence" value="ECO:0007669"/>
    <property type="project" value="UniProtKB-KW"/>
</dbReference>
<keyword evidence="4" id="KW-0597">Phosphoprotein</keyword>
<dbReference type="Proteomes" id="UP000595823">
    <property type="component" value="Chromosome"/>
</dbReference>
<dbReference type="PROSITE" id="PS50075">
    <property type="entry name" value="CARRIER"/>
    <property type="match status" value="2"/>
</dbReference>
<dbReference type="GO" id="GO:0005829">
    <property type="term" value="C:cytosol"/>
    <property type="evidence" value="ECO:0007669"/>
    <property type="project" value="TreeGrafter"/>
</dbReference>
<dbReference type="InterPro" id="IPR006162">
    <property type="entry name" value="Ppantetheine_attach_site"/>
</dbReference>
<dbReference type="InterPro" id="IPR036736">
    <property type="entry name" value="ACP-like_sf"/>
</dbReference>
<dbReference type="Gene3D" id="1.10.1200.10">
    <property type="entry name" value="ACP-like"/>
    <property type="match status" value="1"/>
</dbReference>
<evidence type="ECO:0000256" key="2">
    <source>
        <dbReference type="ARBA" id="ARBA00006432"/>
    </source>
</evidence>
<proteinExistence type="inferred from homology"/>
<dbReference type="InterPro" id="IPR001242">
    <property type="entry name" value="Condensation_dom"/>
</dbReference>
<dbReference type="GO" id="GO:0003824">
    <property type="term" value="F:catalytic activity"/>
    <property type="evidence" value="ECO:0007669"/>
    <property type="project" value="InterPro"/>
</dbReference>
<dbReference type="PANTHER" id="PTHR45527">
    <property type="entry name" value="NONRIBOSOMAL PEPTIDE SYNTHETASE"/>
    <property type="match status" value="1"/>
</dbReference>
<organism evidence="8 9">
    <name type="scientific">Salicibibacter cibarius</name>
    <dbReference type="NCBI Taxonomy" id="2743000"/>
    <lineage>
        <taxon>Bacteria</taxon>
        <taxon>Bacillati</taxon>
        <taxon>Bacillota</taxon>
        <taxon>Bacilli</taxon>
        <taxon>Bacillales</taxon>
        <taxon>Bacillaceae</taxon>
        <taxon>Salicibibacter</taxon>
    </lineage>
</organism>
<keyword evidence="5" id="KW-0045">Antibiotic biosynthesis</keyword>
<evidence type="ECO:0000259" key="7">
    <source>
        <dbReference type="PROSITE" id="PS50075"/>
    </source>
</evidence>
<dbReference type="FunFam" id="1.10.1200.10:FF:000005">
    <property type="entry name" value="Nonribosomal peptide synthetase 1"/>
    <property type="match status" value="1"/>
</dbReference>
<dbReference type="Pfam" id="PF00501">
    <property type="entry name" value="AMP-binding"/>
    <property type="match status" value="2"/>
</dbReference>
<feature type="compositionally biased region" description="Polar residues" evidence="6">
    <location>
        <begin position="1637"/>
        <end position="1654"/>
    </location>
</feature>
<keyword evidence="3" id="KW-0596">Phosphopantetheine</keyword>
<dbReference type="InterPro" id="IPR042099">
    <property type="entry name" value="ANL_N_sf"/>
</dbReference>
<dbReference type="Gene3D" id="3.40.50.1820">
    <property type="entry name" value="alpha/beta hydrolase"/>
    <property type="match status" value="1"/>
</dbReference>
<dbReference type="FunFam" id="3.30.300.30:FF:000010">
    <property type="entry name" value="Enterobactin synthetase component F"/>
    <property type="match status" value="2"/>
</dbReference>
<dbReference type="InterPro" id="IPR045851">
    <property type="entry name" value="AMP-bd_C_sf"/>
</dbReference>
<name>A0A7T6Z6A5_9BACI</name>
<reference evidence="8 9" key="1">
    <citation type="submission" date="2020-06" db="EMBL/GenBank/DDBJ databases">
        <title>Genomic analysis of Salicibibacter sp. NKC5-3.</title>
        <authorList>
            <person name="Oh Y.J."/>
        </authorList>
    </citation>
    <scope>NUCLEOTIDE SEQUENCE [LARGE SCALE GENOMIC DNA]</scope>
    <source>
        <strain evidence="8 9">NKC5-3</strain>
    </source>
</reference>
<dbReference type="Pfam" id="PF00550">
    <property type="entry name" value="PP-binding"/>
    <property type="match status" value="2"/>
</dbReference>